<feature type="transmembrane region" description="Helical" evidence="8">
    <location>
        <begin position="329"/>
        <end position="347"/>
    </location>
</feature>
<comment type="similarity">
    <text evidence="7">Belongs to the ABC-4 integral membrane protein family.</text>
</comment>
<keyword evidence="6 8" id="KW-0472">Membrane</keyword>
<dbReference type="RefSeq" id="WP_342024787.1">
    <property type="nucleotide sequence ID" value="NZ_CP151657.1"/>
</dbReference>
<feature type="domain" description="ABC3 transporter permease C-terminal" evidence="9">
    <location>
        <begin position="247"/>
        <end position="355"/>
    </location>
</feature>
<evidence type="ECO:0000259" key="9">
    <source>
        <dbReference type="Pfam" id="PF02687"/>
    </source>
</evidence>
<feature type="transmembrane region" description="Helical" evidence="8">
    <location>
        <begin position="247"/>
        <end position="266"/>
    </location>
</feature>
<feature type="domain" description="MacB-like periplasmic core" evidence="10">
    <location>
        <begin position="27"/>
        <end position="215"/>
    </location>
</feature>
<evidence type="ECO:0000259" key="10">
    <source>
        <dbReference type="Pfam" id="PF12704"/>
    </source>
</evidence>
<evidence type="ECO:0000256" key="1">
    <source>
        <dbReference type="ARBA" id="ARBA00004651"/>
    </source>
</evidence>
<accession>A0ABZ3A2L3</accession>
<keyword evidence="2" id="KW-0813">Transport</keyword>
<protein>
    <submittedName>
        <fullName evidence="11">FtsX-like permease family protein</fullName>
    </submittedName>
</protein>
<feature type="transmembrane region" description="Helical" evidence="8">
    <location>
        <begin position="294"/>
        <end position="323"/>
    </location>
</feature>
<dbReference type="InterPro" id="IPR003838">
    <property type="entry name" value="ABC3_permease_C"/>
</dbReference>
<evidence type="ECO:0000256" key="4">
    <source>
        <dbReference type="ARBA" id="ARBA00022692"/>
    </source>
</evidence>
<sequence length="362" mass="36030">MYLALRDIRFAKGRFALMGSVVALISLLLVLLSGLTAGLGNQNTAAIAGLAGDGVSSVAFGAPGDGEPKASYTESVVTEQQLRQWRATDGVAGAQPLGITQTRAVAGSTANVAVFGVEPGSSLAPGAVDEAGVILGASTAEDLGVSIGGTVALGGRELTVTAVSSDSWYSHTPVAWTSLDVWQQVAHTNDAGLPKAPIATVIVADASEAAAAQADAAAGTVSTDVRGSYQALGSYSSENGSLLMMQVFLYGISALVIVAFLTVWTVQRTRDIAVLKALGGSSAYLLRDALAQAAIVLIGGAVAGGLVGLGLGAVAATVAPFLLSFTTTVLPVAGIVLLGLAGAALAVRSVTKVDPLTALGGN</sequence>
<evidence type="ECO:0000256" key="7">
    <source>
        <dbReference type="ARBA" id="ARBA00038076"/>
    </source>
</evidence>
<keyword evidence="12" id="KW-1185">Reference proteome</keyword>
<dbReference type="PANTHER" id="PTHR43738">
    <property type="entry name" value="ABC TRANSPORTER, MEMBRANE PROTEIN"/>
    <property type="match status" value="1"/>
</dbReference>
<keyword evidence="4 8" id="KW-0812">Transmembrane</keyword>
<keyword evidence="3" id="KW-1003">Cell membrane</keyword>
<dbReference type="EMBL" id="CP151657">
    <property type="protein sequence ID" value="WZP17192.1"/>
    <property type="molecule type" value="Genomic_DNA"/>
</dbReference>
<evidence type="ECO:0000256" key="8">
    <source>
        <dbReference type="SAM" id="Phobius"/>
    </source>
</evidence>
<gene>
    <name evidence="11" type="ORF">AAE021_06460</name>
</gene>
<comment type="subcellular location">
    <subcellularLocation>
        <location evidence="1">Cell membrane</location>
        <topology evidence="1">Multi-pass membrane protein</topology>
    </subcellularLocation>
</comment>
<keyword evidence="5 8" id="KW-1133">Transmembrane helix</keyword>
<organism evidence="11 12">
    <name type="scientific">Arthrobacter citreus</name>
    <dbReference type="NCBI Taxonomy" id="1670"/>
    <lineage>
        <taxon>Bacteria</taxon>
        <taxon>Bacillati</taxon>
        <taxon>Actinomycetota</taxon>
        <taxon>Actinomycetes</taxon>
        <taxon>Micrococcales</taxon>
        <taxon>Micrococcaceae</taxon>
        <taxon>Arthrobacter</taxon>
    </lineage>
</organism>
<evidence type="ECO:0000313" key="11">
    <source>
        <dbReference type="EMBL" id="WZP17192.1"/>
    </source>
</evidence>
<evidence type="ECO:0000256" key="2">
    <source>
        <dbReference type="ARBA" id="ARBA00022448"/>
    </source>
</evidence>
<name>A0ABZ3A2L3_9MICC</name>
<dbReference type="Pfam" id="PF02687">
    <property type="entry name" value="FtsX"/>
    <property type="match status" value="1"/>
</dbReference>
<evidence type="ECO:0000256" key="3">
    <source>
        <dbReference type="ARBA" id="ARBA00022475"/>
    </source>
</evidence>
<dbReference type="PANTHER" id="PTHR43738:SF1">
    <property type="entry name" value="HEMIN TRANSPORT SYSTEM PERMEASE PROTEIN HRTB-RELATED"/>
    <property type="match status" value="1"/>
</dbReference>
<evidence type="ECO:0000313" key="12">
    <source>
        <dbReference type="Proteomes" id="UP001448858"/>
    </source>
</evidence>
<dbReference type="InterPro" id="IPR051125">
    <property type="entry name" value="ABC-4/HrtB_transporter"/>
</dbReference>
<dbReference type="Proteomes" id="UP001448858">
    <property type="component" value="Chromosome"/>
</dbReference>
<reference evidence="11 12" key="1">
    <citation type="submission" date="2024-04" db="EMBL/GenBank/DDBJ databases">
        <title>Arthrobacter sp. from Plains bison fecal sample.</title>
        <authorList>
            <person name="Ruzzini A."/>
        </authorList>
    </citation>
    <scope>NUCLEOTIDE SEQUENCE [LARGE SCALE GENOMIC DNA]</scope>
    <source>
        <strain evidence="11 12">EINP1</strain>
    </source>
</reference>
<evidence type="ECO:0000256" key="5">
    <source>
        <dbReference type="ARBA" id="ARBA00022989"/>
    </source>
</evidence>
<dbReference type="Pfam" id="PF12704">
    <property type="entry name" value="MacB_PCD"/>
    <property type="match status" value="1"/>
</dbReference>
<evidence type="ECO:0000256" key="6">
    <source>
        <dbReference type="ARBA" id="ARBA00023136"/>
    </source>
</evidence>
<proteinExistence type="inferred from homology"/>
<dbReference type="InterPro" id="IPR025857">
    <property type="entry name" value="MacB_PCD"/>
</dbReference>